<dbReference type="AlphaFoldDB" id="U5D4Z4"/>
<dbReference type="HOGENOM" id="CLU_111322_0_0_1"/>
<dbReference type="Gramene" id="ERN20671">
    <property type="protein sequence ID" value="ERN20671"/>
    <property type="gene ID" value="AMTR_s00070p00186600"/>
</dbReference>
<dbReference type="EMBL" id="KI392058">
    <property type="protein sequence ID" value="ERN20671.1"/>
    <property type="molecule type" value="Genomic_DNA"/>
</dbReference>
<feature type="compositionally biased region" description="Acidic residues" evidence="1">
    <location>
        <begin position="10"/>
        <end position="23"/>
    </location>
</feature>
<accession>U5D4Z4</accession>
<dbReference type="STRING" id="13333.U5D4Z4"/>
<dbReference type="PANTHER" id="PTHR33912">
    <property type="entry name" value="OS01G0939400 PROTEIN"/>
    <property type="match status" value="1"/>
</dbReference>
<feature type="non-terminal residue" evidence="2">
    <location>
        <position position="170"/>
    </location>
</feature>
<evidence type="ECO:0000256" key="1">
    <source>
        <dbReference type="SAM" id="MobiDB-lite"/>
    </source>
</evidence>
<reference evidence="3" key="1">
    <citation type="journal article" date="2013" name="Science">
        <title>The Amborella genome and the evolution of flowering plants.</title>
        <authorList>
            <consortium name="Amborella Genome Project"/>
        </authorList>
    </citation>
    <scope>NUCLEOTIDE SEQUENCE [LARGE SCALE GENOMIC DNA]</scope>
</reference>
<feature type="compositionally biased region" description="Polar residues" evidence="1">
    <location>
        <begin position="35"/>
        <end position="47"/>
    </location>
</feature>
<name>U5D4Z4_AMBTC</name>
<sequence>MSLVDYASSDSEEERETANEEERETTTAVVALPRSSVSPAPTANQNLRFPPQAYMTPNSSTQSIEKLPDASDLFDSPVFSSSQLRAGDHSSRVAAAMAESASRKREANGSVPSLPHRKLPRGNLPPSRISPDTLGGVLLPPQLNGRSNVATEDIDKLFVRRRHEDHTNPP</sequence>
<keyword evidence="3" id="KW-1185">Reference proteome</keyword>
<dbReference type="eggNOG" id="ENOG502S4PM">
    <property type="taxonomic scope" value="Eukaryota"/>
</dbReference>
<feature type="compositionally biased region" description="Polar residues" evidence="1">
    <location>
        <begin position="55"/>
        <end position="64"/>
    </location>
</feature>
<dbReference type="Proteomes" id="UP000017836">
    <property type="component" value="Unassembled WGS sequence"/>
</dbReference>
<organism evidence="2 3">
    <name type="scientific">Amborella trichopoda</name>
    <dbReference type="NCBI Taxonomy" id="13333"/>
    <lineage>
        <taxon>Eukaryota</taxon>
        <taxon>Viridiplantae</taxon>
        <taxon>Streptophyta</taxon>
        <taxon>Embryophyta</taxon>
        <taxon>Tracheophyta</taxon>
        <taxon>Spermatophyta</taxon>
        <taxon>Magnoliopsida</taxon>
        <taxon>Amborellales</taxon>
        <taxon>Amborellaceae</taxon>
        <taxon>Amborella</taxon>
    </lineage>
</organism>
<dbReference type="OMA" id="SCHAYLF"/>
<feature type="region of interest" description="Disordered" evidence="1">
    <location>
        <begin position="1"/>
        <end position="150"/>
    </location>
</feature>
<evidence type="ECO:0000313" key="3">
    <source>
        <dbReference type="Proteomes" id="UP000017836"/>
    </source>
</evidence>
<dbReference type="PANTHER" id="PTHR33912:SF3">
    <property type="entry name" value="OS01G0939400 PROTEIN"/>
    <property type="match status" value="1"/>
</dbReference>
<proteinExistence type="predicted"/>
<gene>
    <name evidence="2" type="ORF">AMTR_s00070p00186600</name>
</gene>
<protein>
    <submittedName>
        <fullName evidence="2">Uncharacterized protein</fullName>
    </submittedName>
</protein>
<evidence type="ECO:0000313" key="2">
    <source>
        <dbReference type="EMBL" id="ERN20671.1"/>
    </source>
</evidence>
<dbReference type="InterPro" id="IPR040381">
    <property type="entry name" value="At4g14450-like"/>
</dbReference>